<evidence type="ECO:0000256" key="1">
    <source>
        <dbReference type="SAM" id="MobiDB-lite"/>
    </source>
</evidence>
<dbReference type="Proteomes" id="UP000266634">
    <property type="component" value="Unassembled WGS sequence"/>
</dbReference>
<evidence type="ECO:0000313" key="2">
    <source>
        <dbReference type="EMBL" id="RIJ37166.1"/>
    </source>
</evidence>
<name>A0A399RZH1_9MICO</name>
<gene>
    <name evidence="2" type="ORF">DZF93_08360</name>
</gene>
<reference evidence="2 3" key="1">
    <citation type="submission" date="2018-08" db="EMBL/GenBank/DDBJ databases">
        <title>Genome Sequence of Clavibacter michiganensis Subspecies type strains, and the Atypical Peach-Colored Strains Isolated from Tomato.</title>
        <authorList>
            <person name="Osdaghi E."/>
            <person name="Portier P."/>
            <person name="Briand M."/>
            <person name="Jacques M.-A."/>
        </authorList>
    </citation>
    <scope>NUCLEOTIDE SEQUENCE [LARGE SCALE GENOMIC DNA]</scope>
    <source>
        <strain evidence="2 3">CFBP 6488</strain>
    </source>
</reference>
<dbReference type="EMBL" id="QWEA01000279">
    <property type="protein sequence ID" value="RIJ37166.1"/>
    <property type="molecule type" value="Genomic_DNA"/>
</dbReference>
<sequence length="37" mass="3731">MTGTLRTRALAAAPPASRGSSPRGSASALPRTTPLPR</sequence>
<comment type="caution">
    <text evidence="2">The sequence shown here is derived from an EMBL/GenBank/DDBJ whole genome shotgun (WGS) entry which is preliminary data.</text>
</comment>
<dbReference type="AlphaFoldDB" id="A0A399RZH1"/>
<organism evidence="2 3">
    <name type="scientific">Clavibacter michiganensis subsp. insidiosus</name>
    <dbReference type="NCBI Taxonomy" id="33014"/>
    <lineage>
        <taxon>Bacteria</taxon>
        <taxon>Bacillati</taxon>
        <taxon>Actinomycetota</taxon>
        <taxon>Actinomycetes</taxon>
        <taxon>Micrococcales</taxon>
        <taxon>Microbacteriaceae</taxon>
        <taxon>Clavibacter</taxon>
    </lineage>
</organism>
<feature type="compositionally biased region" description="Low complexity" evidence="1">
    <location>
        <begin position="1"/>
        <end position="31"/>
    </location>
</feature>
<protein>
    <submittedName>
        <fullName evidence="2">RNA polymerase subunit sigma-70</fullName>
    </submittedName>
</protein>
<evidence type="ECO:0000313" key="3">
    <source>
        <dbReference type="Proteomes" id="UP000266634"/>
    </source>
</evidence>
<accession>A0A399RZH1</accession>
<feature type="region of interest" description="Disordered" evidence="1">
    <location>
        <begin position="1"/>
        <end position="37"/>
    </location>
</feature>
<feature type="non-terminal residue" evidence="2">
    <location>
        <position position="37"/>
    </location>
</feature>
<proteinExistence type="predicted"/>